<evidence type="ECO:0000256" key="1">
    <source>
        <dbReference type="ARBA" id="ARBA00004571"/>
    </source>
</evidence>
<evidence type="ECO:0000256" key="6">
    <source>
        <dbReference type="ARBA" id="ARBA00023004"/>
    </source>
</evidence>
<evidence type="ECO:0000259" key="15">
    <source>
        <dbReference type="Pfam" id="PF07715"/>
    </source>
</evidence>
<dbReference type="EMBL" id="JADIKE010000037">
    <property type="protein sequence ID" value="MBM7126679.1"/>
    <property type="molecule type" value="Genomic_DNA"/>
</dbReference>
<dbReference type="PANTHER" id="PTHR32552">
    <property type="entry name" value="FERRICHROME IRON RECEPTOR-RELATED"/>
    <property type="match status" value="1"/>
</dbReference>
<keyword evidence="7" id="KW-0406">Ion transport</keyword>
<feature type="domain" description="TonB-dependent receptor plug" evidence="15">
    <location>
        <begin position="83"/>
        <end position="195"/>
    </location>
</feature>
<dbReference type="SUPFAM" id="SSF56935">
    <property type="entry name" value="Porins"/>
    <property type="match status" value="1"/>
</dbReference>
<proteinExistence type="inferred from homology"/>
<dbReference type="InterPro" id="IPR012910">
    <property type="entry name" value="Plug_dom"/>
</dbReference>
<accession>A0ABS2K701</accession>
<dbReference type="PROSITE" id="PS52016">
    <property type="entry name" value="TONB_DEPENDENT_REC_3"/>
    <property type="match status" value="1"/>
</dbReference>
<keyword evidence="13" id="KW-0732">Signal</keyword>
<evidence type="ECO:0000256" key="11">
    <source>
        <dbReference type="PROSITE-ProRule" id="PRU01360"/>
    </source>
</evidence>
<protein>
    <submittedName>
        <fullName evidence="16">TonB-dependent receptor</fullName>
    </submittedName>
</protein>
<dbReference type="RefSeq" id="WP_204683210.1">
    <property type="nucleotide sequence ID" value="NZ_BSNR01000004.1"/>
</dbReference>
<evidence type="ECO:0000256" key="10">
    <source>
        <dbReference type="ARBA" id="ARBA00023237"/>
    </source>
</evidence>
<evidence type="ECO:0000313" key="17">
    <source>
        <dbReference type="Proteomes" id="UP001430149"/>
    </source>
</evidence>
<dbReference type="PANTHER" id="PTHR32552:SF81">
    <property type="entry name" value="TONB-DEPENDENT OUTER MEMBRANE RECEPTOR"/>
    <property type="match status" value="1"/>
</dbReference>
<feature type="domain" description="TonB-dependent receptor-like beta-barrel" evidence="14">
    <location>
        <begin position="313"/>
        <end position="736"/>
    </location>
</feature>
<feature type="chain" id="PRO_5046975639" evidence="13">
    <location>
        <begin position="41"/>
        <end position="779"/>
    </location>
</feature>
<evidence type="ECO:0000256" key="7">
    <source>
        <dbReference type="ARBA" id="ARBA00023065"/>
    </source>
</evidence>
<evidence type="ECO:0000256" key="8">
    <source>
        <dbReference type="ARBA" id="ARBA00023077"/>
    </source>
</evidence>
<evidence type="ECO:0000256" key="5">
    <source>
        <dbReference type="ARBA" id="ARBA00022692"/>
    </source>
</evidence>
<keyword evidence="4" id="KW-0410">Iron transport</keyword>
<comment type="similarity">
    <text evidence="11 12">Belongs to the TonB-dependent receptor family.</text>
</comment>
<organism evidence="16 17">
    <name type="scientific">Dyella flava</name>
    <dbReference type="NCBI Taxonomy" id="1920170"/>
    <lineage>
        <taxon>Bacteria</taxon>
        <taxon>Pseudomonadati</taxon>
        <taxon>Pseudomonadota</taxon>
        <taxon>Gammaproteobacteria</taxon>
        <taxon>Lysobacterales</taxon>
        <taxon>Rhodanobacteraceae</taxon>
        <taxon>Dyella</taxon>
    </lineage>
</organism>
<keyword evidence="10 11" id="KW-0998">Cell outer membrane</keyword>
<evidence type="ECO:0000259" key="14">
    <source>
        <dbReference type="Pfam" id="PF00593"/>
    </source>
</evidence>
<sequence length="779" mass="84330">MSYCRRVVACRQPVQRCLPYLIRLLLVPAMLPVAAPAVMAQTAPAAAASTNAPASPPPTPAAKKSAVTLSEVMVTANRRREPEREVPMHVDTVSAVSLQQVGAKNLNDYVSYQPGVFFASAGGTGQGELIMRGVSTGNQTSPTVSVYIDDVPVGGSTVYAAAATFVFDPALLDLDHIEFLYGPQGTLYGAGSMGGLVKYVTVKPDTSGFSGNVGGDISNTNRGGFSYTEHASLNIPLVKDKAALRVAVVDQHVTGVYQAVGETPAGGDDRTHTKGARVQLEVDPTDKLSFNATAMAQKIDADGLSMADYNLEGQPISGGPYNRRLNHREPFTQTLELYSFHAGYDFDAGTLDWISSYQNFVNHSVQDYPDSFLALLNELGPVLGVDQQLSSLYVDSQYTVHKTSQEMRLTSRKNPNFDWLGGLWFNRENVWEQYVLEGDNKFAPGQTSLIQQNVNAGFEEYAAYGDLTWHVDSTLDLTVGARTSGNSQHLSNFEEGPVAGSPGGFREHLLSDDVTKMITLSWRPTDKDSYYMRASTGYRPGGLQAPIESTLLGPNPNARDTFGSDNLESYELGYKSSHLDGQLNVGIDGYDIEWHHMQLYTYTLGNTIIQNAGDARVEGVEMEANYSHGPWQFGASSAYTDAYTNNGSPQLGIQPGAPLPYSAKWAGTLSGKYKFILAGTDAYLGANVRASTHRNAGFSGDNSDPNFYLPGFMFLDINTGVNLRNGTNIDFYVRNVLNKQIPIGTLNDEAVNFLATIGGPMLVQLSTPRTIGVSFNVPF</sequence>
<evidence type="ECO:0000256" key="9">
    <source>
        <dbReference type="ARBA" id="ARBA00023136"/>
    </source>
</evidence>
<keyword evidence="16" id="KW-0675">Receptor</keyword>
<evidence type="ECO:0000256" key="12">
    <source>
        <dbReference type="RuleBase" id="RU003357"/>
    </source>
</evidence>
<gene>
    <name evidence="16" type="ORF">ISP19_14955</name>
</gene>
<dbReference type="Gene3D" id="2.40.170.20">
    <property type="entry name" value="TonB-dependent receptor, beta-barrel domain"/>
    <property type="match status" value="1"/>
</dbReference>
<dbReference type="Pfam" id="PF00593">
    <property type="entry name" value="TonB_dep_Rec_b-barrel"/>
    <property type="match status" value="1"/>
</dbReference>
<reference evidence="16" key="1">
    <citation type="submission" date="2020-10" db="EMBL/GenBank/DDBJ databases">
        <title>Phylogeny of dyella-like bacteria.</title>
        <authorList>
            <person name="Fu J."/>
        </authorList>
    </citation>
    <scope>NUCLEOTIDE SEQUENCE</scope>
    <source>
        <strain evidence="16">DHOC52</strain>
    </source>
</reference>
<evidence type="ECO:0000256" key="2">
    <source>
        <dbReference type="ARBA" id="ARBA00022448"/>
    </source>
</evidence>
<keyword evidence="5 11" id="KW-0812">Transmembrane</keyword>
<dbReference type="Proteomes" id="UP001430149">
    <property type="component" value="Unassembled WGS sequence"/>
</dbReference>
<comment type="caution">
    <text evidence="16">The sequence shown here is derived from an EMBL/GenBank/DDBJ whole genome shotgun (WGS) entry which is preliminary data.</text>
</comment>
<evidence type="ECO:0000256" key="13">
    <source>
        <dbReference type="SAM" id="SignalP"/>
    </source>
</evidence>
<dbReference type="Pfam" id="PF07715">
    <property type="entry name" value="Plug"/>
    <property type="match status" value="1"/>
</dbReference>
<evidence type="ECO:0000256" key="4">
    <source>
        <dbReference type="ARBA" id="ARBA00022496"/>
    </source>
</evidence>
<evidence type="ECO:0000256" key="3">
    <source>
        <dbReference type="ARBA" id="ARBA00022452"/>
    </source>
</evidence>
<keyword evidence="9 11" id="KW-0472">Membrane</keyword>
<dbReference type="InterPro" id="IPR036942">
    <property type="entry name" value="Beta-barrel_TonB_sf"/>
</dbReference>
<keyword evidence="6" id="KW-0408">Iron</keyword>
<feature type="signal peptide" evidence="13">
    <location>
        <begin position="1"/>
        <end position="40"/>
    </location>
</feature>
<dbReference type="InterPro" id="IPR039426">
    <property type="entry name" value="TonB-dep_rcpt-like"/>
</dbReference>
<keyword evidence="3 11" id="KW-1134">Transmembrane beta strand</keyword>
<keyword evidence="2 11" id="KW-0813">Transport</keyword>
<comment type="subcellular location">
    <subcellularLocation>
        <location evidence="1 11">Cell outer membrane</location>
        <topology evidence="1 11">Multi-pass membrane protein</topology>
    </subcellularLocation>
</comment>
<keyword evidence="8 12" id="KW-0798">TonB box</keyword>
<keyword evidence="17" id="KW-1185">Reference proteome</keyword>
<dbReference type="InterPro" id="IPR000531">
    <property type="entry name" value="Beta-barrel_TonB"/>
</dbReference>
<evidence type="ECO:0000313" key="16">
    <source>
        <dbReference type="EMBL" id="MBM7126679.1"/>
    </source>
</evidence>
<name>A0ABS2K701_9GAMM</name>